<dbReference type="SUPFAM" id="SSF50630">
    <property type="entry name" value="Acid proteases"/>
    <property type="match status" value="1"/>
</dbReference>
<dbReference type="InterPro" id="IPR021109">
    <property type="entry name" value="Peptidase_aspartic_dom_sf"/>
</dbReference>
<dbReference type="Proteomes" id="UP000800235">
    <property type="component" value="Unassembled WGS sequence"/>
</dbReference>
<reference evidence="1" key="1">
    <citation type="journal article" date="2020" name="Stud. Mycol.">
        <title>101 Dothideomycetes genomes: a test case for predicting lifestyles and emergence of pathogens.</title>
        <authorList>
            <person name="Haridas S."/>
            <person name="Albert R."/>
            <person name="Binder M."/>
            <person name="Bloem J."/>
            <person name="Labutti K."/>
            <person name="Salamov A."/>
            <person name="Andreopoulos B."/>
            <person name="Baker S."/>
            <person name="Barry K."/>
            <person name="Bills G."/>
            <person name="Bluhm B."/>
            <person name="Cannon C."/>
            <person name="Castanera R."/>
            <person name="Culley D."/>
            <person name="Daum C."/>
            <person name="Ezra D."/>
            <person name="Gonzalez J."/>
            <person name="Henrissat B."/>
            <person name="Kuo A."/>
            <person name="Liang C."/>
            <person name="Lipzen A."/>
            <person name="Lutzoni F."/>
            <person name="Magnuson J."/>
            <person name="Mondo S."/>
            <person name="Nolan M."/>
            <person name="Ohm R."/>
            <person name="Pangilinan J."/>
            <person name="Park H.-J."/>
            <person name="Ramirez L."/>
            <person name="Alfaro M."/>
            <person name="Sun H."/>
            <person name="Tritt A."/>
            <person name="Yoshinaga Y."/>
            <person name="Zwiers L.-H."/>
            <person name="Turgeon B."/>
            <person name="Goodwin S."/>
            <person name="Spatafora J."/>
            <person name="Crous P."/>
            <person name="Grigoriev I."/>
        </authorList>
    </citation>
    <scope>NUCLEOTIDE SEQUENCE</scope>
    <source>
        <strain evidence="1">CBS 130266</strain>
    </source>
</reference>
<gene>
    <name evidence="1" type="ORF">EJ08DRAFT_365481</name>
</gene>
<evidence type="ECO:0000313" key="2">
    <source>
        <dbReference type="Proteomes" id="UP000800235"/>
    </source>
</evidence>
<accession>A0A9P4TVV0</accession>
<dbReference type="EMBL" id="MU007062">
    <property type="protein sequence ID" value="KAF2427159.1"/>
    <property type="molecule type" value="Genomic_DNA"/>
</dbReference>
<dbReference type="Gene3D" id="2.40.70.10">
    <property type="entry name" value="Acid Proteases"/>
    <property type="match status" value="1"/>
</dbReference>
<protein>
    <recommendedName>
        <fullName evidence="3">Peptidase A1 domain-containing protein</fullName>
    </recommendedName>
</protein>
<keyword evidence="2" id="KW-1185">Reference proteome</keyword>
<evidence type="ECO:0008006" key="3">
    <source>
        <dbReference type="Google" id="ProtNLM"/>
    </source>
</evidence>
<evidence type="ECO:0000313" key="1">
    <source>
        <dbReference type="EMBL" id="KAF2427159.1"/>
    </source>
</evidence>
<proteinExistence type="predicted"/>
<comment type="caution">
    <text evidence="1">The sequence shown here is derived from an EMBL/GenBank/DDBJ whole genome shotgun (WGS) entry which is preliminary data.</text>
</comment>
<dbReference type="OrthoDB" id="5361565at2759"/>
<dbReference type="AlphaFoldDB" id="A0A9P4TVV0"/>
<organism evidence="1 2">
    <name type="scientific">Tothia fuscella</name>
    <dbReference type="NCBI Taxonomy" id="1048955"/>
    <lineage>
        <taxon>Eukaryota</taxon>
        <taxon>Fungi</taxon>
        <taxon>Dikarya</taxon>
        <taxon>Ascomycota</taxon>
        <taxon>Pezizomycotina</taxon>
        <taxon>Dothideomycetes</taxon>
        <taxon>Pleosporomycetidae</taxon>
        <taxon>Venturiales</taxon>
        <taxon>Cylindrosympodiaceae</taxon>
        <taxon>Tothia</taxon>
    </lineage>
</organism>
<sequence length="241" mass="26219">MLALGPNSSVIKGFLDAGLIPSSFMDMWFGSRSETRPSTGELTLRGIDHARHVGGFTKLSIGAPPMKIPCPLSVKVRSMNINNDQGSFPLIEGAPVPACIDPLQNSISASKDIMKKIYQMAGLPIHEAGAEARYSNPTWPIAKSYLFRNLSIELEGANGTIKTVVVPEYELGSHQRGASLDQFGEYGVVNSSRLQLQIFEGENDYGDDFGILLGGIFLSQIYLLVDYERGYFGLADGVLDR</sequence>
<name>A0A9P4TVV0_9PEZI</name>